<sequence length="137" mass="16424">MIFEYKLKYRIRTCLIFSSVVILSNYFMKLDFKVIVVFLFASNLSVLIDRGGYKIENKILYINNMFSTKEISIKKIKYVKKSIIDLKIIFFKNYRKGSIYIFYDDNKSIEISTNYLNHKKQTLLEYLTKECKIKYIG</sequence>
<dbReference type="EMBL" id="JAGSOJ010000004">
    <property type="protein sequence ID" value="MCM1991493.1"/>
    <property type="molecule type" value="Genomic_DNA"/>
</dbReference>
<evidence type="ECO:0000313" key="2">
    <source>
        <dbReference type="Proteomes" id="UP001056429"/>
    </source>
</evidence>
<protein>
    <submittedName>
        <fullName evidence="1">Uncharacterized protein</fullName>
    </submittedName>
</protein>
<organism evidence="1 2">
    <name type="scientific">Oceanirhabdus seepicola</name>
    <dbReference type="NCBI Taxonomy" id="2828781"/>
    <lineage>
        <taxon>Bacteria</taxon>
        <taxon>Bacillati</taxon>
        <taxon>Bacillota</taxon>
        <taxon>Clostridia</taxon>
        <taxon>Eubacteriales</taxon>
        <taxon>Clostridiaceae</taxon>
        <taxon>Oceanirhabdus</taxon>
    </lineage>
</organism>
<comment type="caution">
    <text evidence="1">The sequence shown here is derived from an EMBL/GenBank/DDBJ whole genome shotgun (WGS) entry which is preliminary data.</text>
</comment>
<reference evidence="1" key="2">
    <citation type="submission" date="2021-04" db="EMBL/GenBank/DDBJ databases">
        <authorList>
            <person name="Dong X."/>
        </authorList>
    </citation>
    <scope>NUCLEOTIDE SEQUENCE</scope>
    <source>
        <strain evidence="1">ZWT</strain>
    </source>
</reference>
<dbReference type="AlphaFoldDB" id="A0A9J6P6Q6"/>
<accession>A0A9J6P6Q6</accession>
<proteinExistence type="predicted"/>
<reference evidence="1" key="1">
    <citation type="journal article" date="2021" name="mSystems">
        <title>Bacteria and Archaea Synergistically Convert Glycine Betaine to Biogenic Methane in the Formosa Cold Seep of the South China Sea.</title>
        <authorList>
            <person name="Li L."/>
            <person name="Zhang W."/>
            <person name="Zhang S."/>
            <person name="Song L."/>
            <person name="Sun Q."/>
            <person name="Zhang H."/>
            <person name="Xiang H."/>
            <person name="Dong X."/>
        </authorList>
    </citation>
    <scope>NUCLEOTIDE SEQUENCE</scope>
    <source>
        <strain evidence="1">ZWT</strain>
    </source>
</reference>
<dbReference type="Proteomes" id="UP001056429">
    <property type="component" value="Unassembled WGS sequence"/>
</dbReference>
<name>A0A9J6P6Q6_9CLOT</name>
<dbReference type="RefSeq" id="WP_250860612.1">
    <property type="nucleotide sequence ID" value="NZ_JAGSOJ010000004.1"/>
</dbReference>
<gene>
    <name evidence="1" type="ORF">KDK92_17295</name>
</gene>
<keyword evidence="2" id="KW-1185">Reference proteome</keyword>
<evidence type="ECO:0000313" key="1">
    <source>
        <dbReference type="EMBL" id="MCM1991493.1"/>
    </source>
</evidence>